<dbReference type="InterPro" id="IPR043427">
    <property type="entry name" value="YscJ/FliF"/>
</dbReference>
<sequence length="264" mass="28711">MHPKVLGPILMALMILLLAGCGERMELHRNLSEQDANEVLAELASKHIDAQKRLDKNGVAVLVASDDISRAVRALEAVGLPRRSRSSLGEVFRKEGVISSPLEERARYLYALSQELEQTLSQIDGVVVARVHVVLPERIAPGEPVLPASAAVFIKHRAELDPDSVLPRIRRMVASSIPGISGADDKKLAVIFVPAQGYQETVENISIGPFSLTPERLQFWQWFAALCALALLMLLGGLVAINPAWRRRLTGAASGARRTPSDPA</sequence>
<reference evidence="10 11" key="1">
    <citation type="submission" date="2023-02" db="EMBL/GenBank/DDBJ databases">
        <title>Pseudomonas chrutzelriedensis sp. nov., a potently antifungal strain isolated from moss.</title>
        <authorList>
            <person name="Schnyder A."/>
            <person name="Kalawong R."/>
            <person name="Eberl L."/>
            <person name="Agnoli K."/>
        </authorList>
    </citation>
    <scope>NUCLEOTIDE SEQUENCE [LARGE SCALE GENOMIC DNA]</scope>
    <source>
        <strain evidence="10 11">681</strain>
    </source>
</reference>
<dbReference type="Pfam" id="PF01514">
    <property type="entry name" value="YscJ_FliF"/>
    <property type="match status" value="1"/>
</dbReference>
<evidence type="ECO:0000256" key="4">
    <source>
        <dbReference type="ARBA" id="ARBA00023136"/>
    </source>
</evidence>
<feature type="transmembrane region" description="Helical" evidence="8">
    <location>
        <begin position="219"/>
        <end position="241"/>
    </location>
</feature>
<dbReference type="PROSITE" id="PS51257">
    <property type="entry name" value="PROKAR_LIPOPROTEIN"/>
    <property type="match status" value="1"/>
</dbReference>
<accession>A0ABT6QJF7</accession>
<evidence type="ECO:0000256" key="1">
    <source>
        <dbReference type="ARBA" id="ARBA00004459"/>
    </source>
</evidence>
<dbReference type="Gene3D" id="3.30.300.30">
    <property type="match status" value="1"/>
</dbReference>
<name>A0ABT6QJF7_9PSED</name>
<feature type="domain" description="Flagellar M-ring N-terminal" evidence="9">
    <location>
        <begin position="25"/>
        <end position="181"/>
    </location>
</feature>
<evidence type="ECO:0000256" key="5">
    <source>
        <dbReference type="ARBA" id="ARBA00023139"/>
    </source>
</evidence>
<keyword evidence="4 8" id="KW-0472">Membrane</keyword>
<keyword evidence="6 8" id="KW-0998">Cell outer membrane</keyword>
<evidence type="ECO:0000256" key="6">
    <source>
        <dbReference type="ARBA" id="ARBA00023237"/>
    </source>
</evidence>
<keyword evidence="8" id="KW-0812">Transmembrane</keyword>
<dbReference type="InterPro" id="IPR003282">
    <property type="entry name" value="T3SS_SctJ"/>
</dbReference>
<dbReference type="PANTHER" id="PTHR30046">
    <property type="entry name" value="FLAGELLAR M-RING PROTEIN"/>
    <property type="match status" value="1"/>
</dbReference>
<dbReference type="RefSeq" id="WP_282315339.1">
    <property type="nucleotide sequence ID" value="NZ_JARBWL010000001.1"/>
</dbReference>
<dbReference type="Proteomes" id="UP001159100">
    <property type="component" value="Unassembled WGS sequence"/>
</dbReference>
<dbReference type="InterPro" id="IPR045851">
    <property type="entry name" value="AMP-bd_C_sf"/>
</dbReference>
<gene>
    <name evidence="10" type="primary">sctJ</name>
    <name evidence="10" type="ORF">POF45_06190</name>
</gene>
<evidence type="ECO:0000313" key="10">
    <source>
        <dbReference type="EMBL" id="MDI2591022.1"/>
    </source>
</evidence>
<evidence type="ECO:0000256" key="2">
    <source>
        <dbReference type="ARBA" id="ARBA00009509"/>
    </source>
</evidence>
<protein>
    <recommendedName>
        <fullName evidence="8">Lipoprotein</fullName>
    </recommendedName>
</protein>
<keyword evidence="7 8" id="KW-0449">Lipoprotein</keyword>
<dbReference type="NCBIfam" id="TIGR02544">
    <property type="entry name" value="III_secr_YscJ"/>
    <property type="match status" value="1"/>
</dbReference>
<dbReference type="PANTHER" id="PTHR30046:SF2">
    <property type="entry name" value="YOP PROTEINS TRANSLOCATION LIPOPROTEIN J"/>
    <property type="match status" value="1"/>
</dbReference>
<keyword evidence="5 8" id="KW-0564">Palmitate</keyword>
<evidence type="ECO:0000256" key="8">
    <source>
        <dbReference type="RuleBase" id="RU364102"/>
    </source>
</evidence>
<dbReference type="EMBL" id="JARBWL010000001">
    <property type="protein sequence ID" value="MDI2591022.1"/>
    <property type="molecule type" value="Genomic_DNA"/>
</dbReference>
<proteinExistence type="inferred from homology"/>
<evidence type="ECO:0000256" key="7">
    <source>
        <dbReference type="ARBA" id="ARBA00023288"/>
    </source>
</evidence>
<keyword evidence="8" id="KW-1133">Transmembrane helix</keyword>
<dbReference type="Gene3D" id="3.30.70.1530">
    <property type="entry name" value="Hypothetical protein rpa1041"/>
    <property type="match status" value="1"/>
</dbReference>
<evidence type="ECO:0000313" key="11">
    <source>
        <dbReference type="Proteomes" id="UP001159100"/>
    </source>
</evidence>
<organism evidence="10 11">
    <name type="scientific">Pseudomonas fungipugnans</name>
    <dbReference type="NCBI Taxonomy" id="3024217"/>
    <lineage>
        <taxon>Bacteria</taxon>
        <taxon>Pseudomonadati</taxon>
        <taxon>Pseudomonadota</taxon>
        <taxon>Gammaproteobacteria</taxon>
        <taxon>Pseudomonadales</taxon>
        <taxon>Pseudomonadaceae</taxon>
        <taxon>Pseudomonas</taxon>
    </lineage>
</organism>
<comment type="caution">
    <text evidence="10">The sequence shown here is derived from an EMBL/GenBank/DDBJ whole genome shotgun (WGS) entry which is preliminary data.</text>
</comment>
<evidence type="ECO:0000259" key="9">
    <source>
        <dbReference type="Pfam" id="PF01514"/>
    </source>
</evidence>
<dbReference type="InterPro" id="IPR006182">
    <property type="entry name" value="FliF_N_dom"/>
</dbReference>
<comment type="subcellular location">
    <subcellularLocation>
        <location evidence="1">Cell outer membrane</location>
        <topology evidence="1">Lipid-anchor</topology>
    </subcellularLocation>
</comment>
<evidence type="ECO:0000256" key="3">
    <source>
        <dbReference type="ARBA" id="ARBA00022729"/>
    </source>
</evidence>
<dbReference type="PRINTS" id="PR01338">
    <property type="entry name" value="TYPE3OMKPROT"/>
</dbReference>
<comment type="similarity">
    <text evidence="2 8">Belongs to the YscJ lipoprotein family.</text>
</comment>
<keyword evidence="11" id="KW-1185">Reference proteome</keyword>
<keyword evidence="3 8" id="KW-0732">Signal</keyword>